<gene>
    <name evidence="14" type="ORF">LPJ64_001444</name>
</gene>
<evidence type="ECO:0000256" key="4">
    <source>
        <dbReference type="ARBA" id="ARBA00020824"/>
    </source>
</evidence>
<keyword evidence="10" id="KW-0325">Glycoprotein</keyword>
<dbReference type="InterPro" id="IPR015943">
    <property type="entry name" value="WD40/YVTN_repeat-like_dom_sf"/>
</dbReference>
<keyword evidence="7" id="KW-0256">Endoplasmic reticulum</keyword>
<evidence type="ECO:0000256" key="1">
    <source>
        <dbReference type="ARBA" id="ARBA00004115"/>
    </source>
</evidence>
<evidence type="ECO:0000256" key="8">
    <source>
        <dbReference type="ARBA" id="ARBA00022989"/>
    </source>
</evidence>
<feature type="signal peptide" evidence="11">
    <location>
        <begin position="1"/>
        <end position="27"/>
    </location>
</feature>
<evidence type="ECO:0000256" key="5">
    <source>
        <dbReference type="ARBA" id="ARBA00022692"/>
    </source>
</evidence>
<accession>A0A9W7XLD0</accession>
<comment type="similarity">
    <text evidence="2">Belongs to the EMC1 family.</text>
</comment>
<evidence type="ECO:0000313" key="15">
    <source>
        <dbReference type="Proteomes" id="UP001145021"/>
    </source>
</evidence>
<dbReference type="InterPro" id="IPR011047">
    <property type="entry name" value="Quinoprotein_ADH-like_sf"/>
</dbReference>
<evidence type="ECO:0000256" key="11">
    <source>
        <dbReference type="SAM" id="SignalP"/>
    </source>
</evidence>
<keyword evidence="5" id="KW-0812">Transmembrane</keyword>
<comment type="subunit">
    <text evidence="3">Component of the ER membrane protein complex (EMC).</text>
</comment>
<evidence type="ECO:0000256" key="6">
    <source>
        <dbReference type="ARBA" id="ARBA00022729"/>
    </source>
</evidence>
<dbReference type="GO" id="GO:0072546">
    <property type="term" value="C:EMC complex"/>
    <property type="evidence" value="ECO:0007669"/>
    <property type="project" value="InterPro"/>
</dbReference>
<dbReference type="InterPro" id="IPR011678">
    <property type="entry name" value="EMC1_C"/>
</dbReference>
<dbReference type="SUPFAM" id="SSF50998">
    <property type="entry name" value="Quinoprotein alcohol dehydrogenase-like"/>
    <property type="match status" value="1"/>
</dbReference>
<reference evidence="14" key="1">
    <citation type="submission" date="2022-07" db="EMBL/GenBank/DDBJ databases">
        <title>Phylogenomic reconstructions and comparative analyses of Kickxellomycotina fungi.</title>
        <authorList>
            <person name="Reynolds N.K."/>
            <person name="Stajich J.E."/>
            <person name="Barry K."/>
            <person name="Grigoriev I.V."/>
            <person name="Crous P."/>
            <person name="Smith M.E."/>
        </authorList>
    </citation>
    <scope>NUCLEOTIDE SEQUENCE</scope>
    <source>
        <strain evidence="14">NBRC 105413</strain>
    </source>
</reference>
<dbReference type="Gene3D" id="2.130.10.10">
    <property type="entry name" value="YVTN repeat-like/Quinoprotein amine dehydrogenase"/>
    <property type="match status" value="1"/>
</dbReference>
<evidence type="ECO:0000256" key="10">
    <source>
        <dbReference type="ARBA" id="ARBA00023180"/>
    </source>
</evidence>
<feature type="domain" description="EMC1 first beta-propeller" evidence="13">
    <location>
        <begin position="28"/>
        <end position="244"/>
    </location>
</feature>
<dbReference type="EMBL" id="JANBOH010000037">
    <property type="protein sequence ID" value="KAJ1647184.1"/>
    <property type="molecule type" value="Genomic_DNA"/>
</dbReference>
<evidence type="ECO:0000256" key="9">
    <source>
        <dbReference type="ARBA" id="ARBA00023136"/>
    </source>
</evidence>
<keyword evidence="8" id="KW-1133">Transmembrane helix</keyword>
<evidence type="ECO:0000259" key="12">
    <source>
        <dbReference type="Pfam" id="PF07774"/>
    </source>
</evidence>
<feature type="chain" id="PRO_5040944476" description="ER membrane protein complex subunit 1" evidence="11">
    <location>
        <begin position="28"/>
        <end position="1050"/>
    </location>
</feature>
<protein>
    <recommendedName>
        <fullName evidence="4">ER membrane protein complex subunit 1</fullName>
    </recommendedName>
</protein>
<dbReference type="PANTHER" id="PTHR21573">
    <property type="entry name" value="ER MEMBRANE PROTEIN COMPLEX SUBUNIT 1"/>
    <property type="match status" value="1"/>
</dbReference>
<name>A0A9W7XLD0_9FUNG</name>
<dbReference type="GO" id="GO:0034975">
    <property type="term" value="P:protein folding in endoplasmic reticulum"/>
    <property type="evidence" value="ECO:0007669"/>
    <property type="project" value="TreeGrafter"/>
</dbReference>
<keyword evidence="6 11" id="KW-0732">Signal</keyword>
<feature type="domain" description="ER membrane protein complex subunit 1 C-terminal" evidence="12">
    <location>
        <begin position="828"/>
        <end position="1049"/>
    </location>
</feature>
<sequence>MLSSISLSKAALSVTLALSGLSSVAFGLFPDEAGRIDWHRAQIGAPTKLIPYMFNATNMGIFAITSRNTLASLDPSNGEIFWRQVFDSDEPIKALRVRDGLVLTLSGNSESHVRVWDASSGSLAWGFSQPPDANFRRGSGAAEFIEGSGDAVAVVGDSFVRLTPEQNTPVWELPLNATASYKRIVVGEKTAFVVGDARPTKKKPQSRLQVVEVDLETGAVVQKYQFANEQAMGSDRLVFLQSKEYGNYVVWREKKSIVWFVHRLGMHEPEWELYHAKLVQVELMPEDMLTSTLHEVDFDPALNQDLPRFAMTYQKDGKTKTVVVEMFLKGDSQQLEMRKVAGFRSDGAVLGSCGIAWPKGHKAVGAHSERAVVAVRSSAADDVSWRLYTDGKTPMHMGKLVYDRDTYGPVVSAVPYYVDSEPRVLIQTSGGLLAALAQGSNAPVWFRDESLAHAADMAFLELAAPVSSAEYAAKATDPSVLGSPVTRFILRWVETLRSTASWVTTGFGIFGPASDASASGEAARSVAEQMKPSSPIVVGDHFGFRKLSILGTSTGVVAALSTQGGVRSWTRFLAENGTAVSIENVFVTRANQAMSSSAPLVTVVGRSQITGNTVVATLNALTGEPVDSGSQLVVDLGRRHAKVFGLPAVDPESNQQLLGFVYHDKQQQQQQQNPQLGIWPSSARAVRAFCGISQPVFFDLGDGSGSTQISGYRALCPKDADRDAWAQDSLLSAASEWVFDLPAGETLISATDYQHGAQSTALLGRVLGDRSVLYKYLNPHLVTLATRIGDSGGIAIYLIDRVSGALLYSTVHANARVTGKQPFLAIQSENRVIYQFWQEGALEVSGAKRHSEAVRGFVTVVADLYESSKPDDRDQSRVFSSYDLLLPHVITSAYVSPEPATALGVTRTGSNISTRDVLFGLASNKLLGLPDQMLDPRRPRNAPTKDEQAEGLVQYAAPLVLDPKRVLSHYNSVAGIRRIASAPTHLESTALVSAYGLDLFFTRTSPSGTFDQLSPSFSKVNLVVTTMALVVGCLLGGPMVRRKLTNQAWA</sequence>
<comment type="caution">
    <text evidence="14">The sequence shown here is derived from an EMBL/GenBank/DDBJ whole genome shotgun (WGS) entry which is preliminary data.</text>
</comment>
<dbReference type="InterPro" id="IPR058545">
    <property type="entry name" value="Beta-prop_EMC1_1st"/>
</dbReference>
<dbReference type="Proteomes" id="UP001145021">
    <property type="component" value="Unassembled WGS sequence"/>
</dbReference>
<comment type="subcellular location">
    <subcellularLocation>
        <location evidence="1">Endoplasmic reticulum membrane</location>
        <topology evidence="1">Single-pass type I membrane protein</topology>
    </subcellularLocation>
</comment>
<evidence type="ECO:0000256" key="3">
    <source>
        <dbReference type="ARBA" id="ARBA00011276"/>
    </source>
</evidence>
<evidence type="ECO:0000256" key="2">
    <source>
        <dbReference type="ARBA" id="ARBA00007904"/>
    </source>
</evidence>
<dbReference type="AlphaFoldDB" id="A0A9W7XLD0"/>
<evidence type="ECO:0000259" key="13">
    <source>
        <dbReference type="Pfam" id="PF25293"/>
    </source>
</evidence>
<dbReference type="PANTHER" id="PTHR21573:SF0">
    <property type="entry name" value="ER MEMBRANE PROTEIN COMPLEX SUBUNIT 1"/>
    <property type="match status" value="1"/>
</dbReference>
<evidence type="ECO:0000313" key="14">
    <source>
        <dbReference type="EMBL" id="KAJ1647184.1"/>
    </source>
</evidence>
<keyword evidence="15" id="KW-1185">Reference proteome</keyword>
<organism evidence="14 15">
    <name type="scientific">Coemansia asiatica</name>
    <dbReference type="NCBI Taxonomy" id="1052880"/>
    <lineage>
        <taxon>Eukaryota</taxon>
        <taxon>Fungi</taxon>
        <taxon>Fungi incertae sedis</taxon>
        <taxon>Zoopagomycota</taxon>
        <taxon>Kickxellomycotina</taxon>
        <taxon>Kickxellomycetes</taxon>
        <taxon>Kickxellales</taxon>
        <taxon>Kickxellaceae</taxon>
        <taxon>Coemansia</taxon>
    </lineage>
</organism>
<dbReference type="Pfam" id="PF25293">
    <property type="entry name" value="Beta-prop_EMC1_N"/>
    <property type="match status" value="1"/>
</dbReference>
<proteinExistence type="inferred from homology"/>
<keyword evidence="9" id="KW-0472">Membrane</keyword>
<dbReference type="Pfam" id="PF07774">
    <property type="entry name" value="EMC1_C"/>
    <property type="match status" value="1"/>
</dbReference>
<dbReference type="InterPro" id="IPR026895">
    <property type="entry name" value="EMC1"/>
</dbReference>
<evidence type="ECO:0000256" key="7">
    <source>
        <dbReference type="ARBA" id="ARBA00022824"/>
    </source>
</evidence>